<evidence type="ECO:0000259" key="4">
    <source>
        <dbReference type="PROSITE" id="PS51649"/>
    </source>
</evidence>
<evidence type="ECO:0000256" key="2">
    <source>
        <dbReference type="PROSITE-ProRule" id="PRU00982"/>
    </source>
</evidence>
<accession>A0AAV6N7V2</accession>
<comment type="similarity">
    <text evidence="2">Belongs to the NPH3 family.</text>
</comment>
<feature type="signal peptide" evidence="3">
    <location>
        <begin position="1"/>
        <end position="16"/>
    </location>
</feature>
<evidence type="ECO:0000256" key="1">
    <source>
        <dbReference type="ARBA" id="ARBA00022786"/>
    </source>
</evidence>
<dbReference type="Proteomes" id="UP000685013">
    <property type="component" value="Chromosome 8"/>
</dbReference>
<sequence>MAFLSSLLKTAITASASTSCRSDLERRMGLQLDQAILEDVLVPSITHGINHSTMYDSESVVRIFSIFLNLDEEDDDEDSHLRDESEMMCDFDSPGSPKQSAILKVSKLLDNYLAEVALDSNLMPSKFIALAELLPDHARAVSDGLYRAVDIFLKVHPNIKDSERYRLCKTIDCQKLSQEACSHAAQNERLPVQMAVQVLYLSKSG</sequence>
<protein>
    <submittedName>
        <fullName evidence="5">BTB/POZ domain-containing protein</fullName>
    </submittedName>
</protein>
<dbReference type="EMBL" id="JAGKQH010000008">
    <property type="protein sequence ID" value="KAG6593171.1"/>
    <property type="molecule type" value="Genomic_DNA"/>
</dbReference>
<evidence type="ECO:0000256" key="3">
    <source>
        <dbReference type="SAM" id="SignalP"/>
    </source>
</evidence>
<dbReference type="InterPro" id="IPR043454">
    <property type="entry name" value="NPH3/RPT2-like"/>
</dbReference>
<keyword evidence="1" id="KW-0833">Ubl conjugation pathway</keyword>
<dbReference type="InterPro" id="IPR027356">
    <property type="entry name" value="NPH3_dom"/>
</dbReference>
<feature type="non-terminal residue" evidence="5">
    <location>
        <position position="1"/>
    </location>
</feature>
<dbReference type="PROSITE" id="PS51649">
    <property type="entry name" value="NPH3"/>
    <property type="match status" value="1"/>
</dbReference>
<proteinExistence type="inferred from homology"/>
<dbReference type="AlphaFoldDB" id="A0AAV6N7V2"/>
<organism evidence="5 6">
    <name type="scientific">Cucurbita argyrosperma subsp. sororia</name>
    <dbReference type="NCBI Taxonomy" id="37648"/>
    <lineage>
        <taxon>Eukaryota</taxon>
        <taxon>Viridiplantae</taxon>
        <taxon>Streptophyta</taxon>
        <taxon>Embryophyta</taxon>
        <taxon>Tracheophyta</taxon>
        <taxon>Spermatophyta</taxon>
        <taxon>Magnoliopsida</taxon>
        <taxon>eudicotyledons</taxon>
        <taxon>Gunneridae</taxon>
        <taxon>Pentapetalae</taxon>
        <taxon>rosids</taxon>
        <taxon>fabids</taxon>
        <taxon>Cucurbitales</taxon>
        <taxon>Cucurbitaceae</taxon>
        <taxon>Cucurbiteae</taxon>
        <taxon>Cucurbita</taxon>
    </lineage>
</organism>
<reference evidence="5 6" key="1">
    <citation type="journal article" date="2021" name="Hortic Res">
        <title>The domestication of Cucurbita argyrosperma as revealed by the genome of its wild relative.</title>
        <authorList>
            <person name="Barrera-Redondo J."/>
            <person name="Sanchez-de la Vega G."/>
            <person name="Aguirre-Liguori J.A."/>
            <person name="Castellanos-Morales G."/>
            <person name="Gutierrez-Guerrero Y.T."/>
            <person name="Aguirre-Dugua X."/>
            <person name="Aguirre-Planter E."/>
            <person name="Tenaillon M.I."/>
            <person name="Lira-Saade R."/>
            <person name="Eguiarte L.E."/>
        </authorList>
    </citation>
    <scope>NUCLEOTIDE SEQUENCE [LARGE SCALE GENOMIC DNA]</scope>
    <source>
        <strain evidence="5">JBR-2021</strain>
    </source>
</reference>
<feature type="chain" id="PRO_5043955641" evidence="3">
    <location>
        <begin position="17"/>
        <end position="205"/>
    </location>
</feature>
<dbReference type="Pfam" id="PF03000">
    <property type="entry name" value="NPH3"/>
    <property type="match status" value="1"/>
</dbReference>
<gene>
    <name evidence="5" type="ORF">SDJN03_12647</name>
</gene>
<keyword evidence="6" id="KW-1185">Reference proteome</keyword>
<dbReference type="PANTHER" id="PTHR32370">
    <property type="entry name" value="OS12G0117600 PROTEIN"/>
    <property type="match status" value="1"/>
</dbReference>
<keyword evidence="3" id="KW-0732">Signal</keyword>
<evidence type="ECO:0000313" key="5">
    <source>
        <dbReference type="EMBL" id="KAG6593171.1"/>
    </source>
</evidence>
<evidence type="ECO:0000313" key="6">
    <source>
        <dbReference type="Proteomes" id="UP000685013"/>
    </source>
</evidence>
<name>A0AAV6N7V2_9ROSI</name>
<comment type="caution">
    <text evidence="5">The sequence shown here is derived from an EMBL/GenBank/DDBJ whole genome shotgun (WGS) entry which is preliminary data.</text>
</comment>
<feature type="domain" description="NPH3" evidence="4">
    <location>
        <begin position="1"/>
        <end position="205"/>
    </location>
</feature>